<evidence type="ECO:0000256" key="6">
    <source>
        <dbReference type="ARBA" id="ARBA00022840"/>
    </source>
</evidence>
<evidence type="ECO:0000259" key="10">
    <source>
        <dbReference type="PROSITE" id="PS50011"/>
    </source>
</evidence>
<comment type="catalytic activity">
    <reaction evidence="7">
        <text>L-threonyl-[protein] + ATP = O-phospho-L-threonyl-[protein] + ADP + H(+)</text>
        <dbReference type="Rhea" id="RHEA:46608"/>
        <dbReference type="Rhea" id="RHEA-COMP:11060"/>
        <dbReference type="Rhea" id="RHEA-COMP:11605"/>
        <dbReference type="ChEBI" id="CHEBI:15378"/>
        <dbReference type="ChEBI" id="CHEBI:30013"/>
        <dbReference type="ChEBI" id="CHEBI:30616"/>
        <dbReference type="ChEBI" id="CHEBI:61977"/>
        <dbReference type="ChEBI" id="CHEBI:456216"/>
        <dbReference type="EC" id="2.7.11.1"/>
    </reaction>
</comment>
<dbReference type="Proteomes" id="UP000030673">
    <property type="component" value="Unassembled WGS sequence"/>
</dbReference>
<keyword evidence="12" id="KW-1185">Reference proteome</keyword>
<dbReference type="EMBL" id="KE123803">
    <property type="protein sequence ID" value="EWC88741.1"/>
    <property type="molecule type" value="Genomic_DNA"/>
</dbReference>
<evidence type="ECO:0000256" key="7">
    <source>
        <dbReference type="ARBA" id="ARBA00047899"/>
    </source>
</evidence>
<feature type="domain" description="Protein kinase" evidence="10">
    <location>
        <begin position="172"/>
        <end position="568"/>
    </location>
</feature>
<dbReference type="Gene3D" id="1.10.510.10">
    <property type="entry name" value="Transferase(Phosphotransferase) domain 1"/>
    <property type="match status" value="1"/>
</dbReference>
<keyword evidence="4" id="KW-0547">Nucleotide-binding</keyword>
<evidence type="ECO:0000256" key="1">
    <source>
        <dbReference type="ARBA" id="ARBA00012513"/>
    </source>
</evidence>
<evidence type="ECO:0000256" key="8">
    <source>
        <dbReference type="ARBA" id="ARBA00048679"/>
    </source>
</evidence>
<evidence type="ECO:0000256" key="9">
    <source>
        <dbReference type="SAM" id="SignalP"/>
    </source>
</evidence>
<evidence type="ECO:0000256" key="2">
    <source>
        <dbReference type="ARBA" id="ARBA00022527"/>
    </source>
</evidence>
<dbReference type="EC" id="2.7.11.1" evidence="1"/>
<sequence length="568" mass="66959">MLILMRMLIFASLIIVFINVENKAIGNLNLVNVNVRSLCAKNEKFVAKKKKKKSIFTKIRVKGSKTLEGFLCDTLNGIIFKSTKEKSDNESIDKDSDESISYMEEIDVNNEEDNNVNLCRYNNMIDNNSINVLENVNNPPKVIYNWKLGKDSLLKMLCMSKDYSINGVNYENWKLSPIDFGDMDDISKKKKKNMYKSIICSPKGNSINNTKVFIKKINIKDWLKLFNCMEKYDGEYMYTKDNFVMEAVALSFLEEYHKGITPKLHKILFEPDDNEFYENVSSDYMFSSLDNFNKILSNGLEKNLDGNIVIVSELYGDDIKNYKKKMRKVYPKVFNKKSKKKILFECLKLIDKLHDTGLSHLDFTPENILISDNFEFRICDFGKSTPLYTNKIRHIKKVNTMCSFESCSPYVGKVPFIPPECLKLYKLFRERSIREPLKYLHSIRDTEERRKYYFDVTSADKYMLGILFIWIWNDHHLWECSDPLTDKNYMKFEKNNMSLDTFRVTKSWPEDIKIMIKYSETYLVNLSLYSFWKYDKNLNEKTNTIDFTSYLLEPFIKEENEDNVLMDL</sequence>
<dbReference type="PANTHER" id="PTHR24343:SF466">
    <property type="entry name" value="AMP-ACTIVATED PROTEIN KINASE ALPHA SUBUNIT, ISOFORM A"/>
    <property type="match status" value="1"/>
</dbReference>
<gene>
    <name evidence="11" type="ORF">PFNF54_02436</name>
</gene>
<proteinExistence type="predicted"/>
<dbReference type="PROSITE" id="PS50011">
    <property type="entry name" value="PROTEIN_KINASE_DOM"/>
    <property type="match status" value="1"/>
</dbReference>
<dbReference type="PROSITE" id="PS00109">
    <property type="entry name" value="PROTEIN_KINASE_TYR"/>
    <property type="match status" value="1"/>
</dbReference>
<evidence type="ECO:0000256" key="3">
    <source>
        <dbReference type="ARBA" id="ARBA00022679"/>
    </source>
</evidence>
<dbReference type="GO" id="GO:0005524">
    <property type="term" value="F:ATP binding"/>
    <property type="evidence" value="ECO:0007669"/>
    <property type="project" value="UniProtKB-KW"/>
</dbReference>
<evidence type="ECO:0000256" key="4">
    <source>
        <dbReference type="ARBA" id="ARBA00022741"/>
    </source>
</evidence>
<dbReference type="InterPro" id="IPR000719">
    <property type="entry name" value="Prot_kinase_dom"/>
</dbReference>
<evidence type="ECO:0000313" key="11">
    <source>
        <dbReference type="EMBL" id="EWC88741.1"/>
    </source>
</evidence>
<dbReference type="InterPro" id="IPR008266">
    <property type="entry name" value="Tyr_kinase_AS"/>
</dbReference>
<organism evidence="11 12">
    <name type="scientific">Plasmodium falciparum (isolate NF54)</name>
    <dbReference type="NCBI Taxonomy" id="5843"/>
    <lineage>
        <taxon>Eukaryota</taxon>
        <taxon>Sar</taxon>
        <taxon>Alveolata</taxon>
        <taxon>Apicomplexa</taxon>
        <taxon>Aconoidasida</taxon>
        <taxon>Haemosporida</taxon>
        <taxon>Plasmodiidae</taxon>
        <taxon>Plasmodium</taxon>
        <taxon>Plasmodium (Laverania)</taxon>
    </lineage>
</organism>
<dbReference type="Pfam" id="PF00069">
    <property type="entry name" value="Pkinase"/>
    <property type="match status" value="1"/>
</dbReference>
<protein>
    <recommendedName>
        <fullName evidence="1">non-specific serine/threonine protein kinase</fullName>
        <ecNumber evidence="1">2.7.11.1</ecNumber>
    </recommendedName>
</protein>
<evidence type="ECO:0000256" key="5">
    <source>
        <dbReference type="ARBA" id="ARBA00022777"/>
    </source>
</evidence>
<dbReference type="GO" id="GO:0004674">
    <property type="term" value="F:protein serine/threonine kinase activity"/>
    <property type="evidence" value="ECO:0007669"/>
    <property type="project" value="UniProtKB-KW"/>
</dbReference>
<reference evidence="11 12" key="1">
    <citation type="submission" date="2013-02" db="EMBL/GenBank/DDBJ databases">
        <title>The Genome Sequence of Plasmodium falciparum NF54.</title>
        <authorList>
            <consortium name="The Broad Institute Genome Sequencing Platform"/>
            <consortium name="The Broad Institute Genome Sequencing Center for Infectious Disease"/>
            <person name="Neafsey D."/>
            <person name="Cheeseman I."/>
            <person name="Volkman S."/>
            <person name="Adams J."/>
            <person name="Walker B."/>
            <person name="Young S.K."/>
            <person name="Zeng Q."/>
            <person name="Gargeya S."/>
            <person name="Fitzgerald M."/>
            <person name="Haas B."/>
            <person name="Abouelleil A."/>
            <person name="Alvarado L."/>
            <person name="Arachchi H.M."/>
            <person name="Berlin A.M."/>
            <person name="Chapman S.B."/>
            <person name="Dewar J."/>
            <person name="Goldberg J."/>
            <person name="Griggs A."/>
            <person name="Gujja S."/>
            <person name="Hansen M."/>
            <person name="Howarth C."/>
            <person name="Imamovic A."/>
            <person name="Larimer J."/>
            <person name="McCowan C."/>
            <person name="Murphy C."/>
            <person name="Neiman D."/>
            <person name="Pearson M."/>
            <person name="Priest M."/>
            <person name="Roberts A."/>
            <person name="Saif S."/>
            <person name="Shea T."/>
            <person name="Sisk P."/>
            <person name="Sykes S."/>
            <person name="Wortman J."/>
            <person name="Nusbaum C."/>
            <person name="Birren B."/>
        </authorList>
    </citation>
    <scope>NUCLEOTIDE SEQUENCE [LARGE SCALE GENOMIC DNA]</scope>
    <source>
        <strain evidence="11 12">NF54</strain>
    </source>
</reference>
<accession>W7JVN2</accession>
<dbReference type="SUPFAM" id="SSF56112">
    <property type="entry name" value="Protein kinase-like (PK-like)"/>
    <property type="match status" value="1"/>
</dbReference>
<dbReference type="InterPro" id="IPR011009">
    <property type="entry name" value="Kinase-like_dom_sf"/>
</dbReference>
<keyword evidence="2 11" id="KW-0723">Serine/threonine-protein kinase</keyword>
<feature type="signal peptide" evidence="9">
    <location>
        <begin position="1"/>
        <end position="22"/>
    </location>
</feature>
<dbReference type="OMA" id="PFIPPEC"/>
<dbReference type="PANTHER" id="PTHR24343">
    <property type="entry name" value="SERINE/THREONINE KINASE"/>
    <property type="match status" value="1"/>
</dbReference>
<keyword evidence="5 11" id="KW-0418">Kinase</keyword>
<name>W7JVN2_PLAFO</name>
<keyword evidence="6" id="KW-0067">ATP-binding</keyword>
<dbReference type="AlphaFoldDB" id="W7JVN2"/>
<keyword evidence="3" id="KW-0808">Transferase</keyword>
<feature type="chain" id="PRO_5004894858" description="non-specific serine/threonine protein kinase" evidence="9">
    <location>
        <begin position="23"/>
        <end position="568"/>
    </location>
</feature>
<evidence type="ECO:0000313" key="12">
    <source>
        <dbReference type="Proteomes" id="UP000030673"/>
    </source>
</evidence>
<keyword evidence="9" id="KW-0732">Signal</keyword>
<comment type="catalytic activity">
    <reaction evidence="8">
        <text>L-seryl-[protein] + ATP = O-phospho-L-seryl-[protein] + ADP + H(+)</text>
        <dbReference type="Rhea" id="RHEA:17989"/>
        <dbReference type="Rhea" id="RHEA-COMP:9863"/>
        <dbReference type="Rhea" id="RHEA-COMP:11604"/>
        <dbReference type="ChEBI" id="CHEBI:15378"/>
        <dbReference type="ChEBI" id="CHEBI:29999"/>
        <dbReference type="ChEBI" id="CHEBI:30616"/>
        <dbReference type="ChEBI" id="CHEBI:83421"/>
        <dbReference type="ChEBI" id="CHEBI:456216"/>
        <dbReference type="EC" id="2.7.11.1"/>
    </reaction>
</comment>